<comment type="caution">
    <text evidence="2">The sequence shown here is derived from an EMBL/GenBank/DDBJ whole genome shotgun (WGS) entry which is preliminary data.</text>
</comment>
<accession>A0A7W8G7N5</accession>
<dbReference type="Proteomes" id="UP000518887">
    <property type="component" value="Unassembled WGS sequence"/>
</dbReference>
<dbReference type="EMBL" id="JACHFQ010000002">
    <property type="protein sequence ID" value="MBB5225369.1"/>
    <property type="molecule type" value="Genomic_DNA"/>
</dbReference>
<name>A0A7W8G7N5_9SPIR</name>
<reference evidence="2 3" key="1">
    <citation type="submission" date="2020-08" db="EMBL/GenBank/DDBJ databases">
        <title>Genomic Encyclopedia of Type Strains, Phase IV (KMG-IV): sequencing the most valuable type-strain genomes for metagenomic binning, comparative biology and taxonomic classification.</title>
        <authorList>
            <person name="Goeker M."/>
        </authorList>
    </citation>
    <scope>NUCLEOTIDE SEQUENCE [LARGE SCALE GENOMIC DNA]</scope>
    <source>
        <strain evidence="2 3">DSM 103462</strain>
    </source>
</reference>
<dbReference type="AlphaFoldDB" id="A0A7W8G7N5"/>
<gene>
    <name evidence="2" type="ORF">HNP76_000713</name>
</gene>
<feature type="signal peptide" evidence="1">
    <location>
        <begin position="1"/>
        <end position="21"/>
    </location>
</feature>
<keyword evidence="3" id="KW-1185">Reference proteome</keyword>
<proteinExistence type="predicted"/>
<dbReference type="RefSeq" id="WP_184657585.1">
    <property type="nucleotide sequence ID" value="NZ_CP031518.1"/>
</dbReference>
<evidence type="ECO:0000256" key="1">
    <source>
        <dbReference type="SAM" id="SignalP"/>
    </source>
</evidence>
<evidence type="ECO:0000313" key="2">
    <source>
        <dbReference type="EMBL" id="MBB5225369.1"/>
    </source>
</evidence>
<feature type="chain" id="PRO_5030894170" evidence="1">
    <location>
        <begin position="22"/>
        <end position="143"/>
    </location>
</feature>
<organism evidence="2 3">
    <name type="scientific">Treponema ruminis</name>
    <dbReference type="NCBI Taxonomy" id="744515"/>
    <lineage>
        <taxon>Bacteria</taxon>
        <taxon>Pseudomonadati</taxon>
        <taxon>Spirochaetota</taxon>
        <taxon>Spirochaetia</taxon>
        <taxon>Spirochaetales</taxon>
        <taxon>Treponemataceae</taxon>
        <taxon>Treponema</taxon>
    </lineage>
</organism>
<sequence>MKKLFILSALLCVGVLFSATAKEKADYKYEYQESTVTYHNVQVYKVLDHKDAFIVMYAKGHRDVGTVTLPKKWYSSAARTDTKLSFRALPKGMNSYMTVIKRDGSFERVLLTLPVSRAAPVWGVADSTVKVDDADKDSLEIVY</sequence>
<keyword evidence="1" id="KW-0732">Signal</keyword>
<protein>
    <submittedName>
        <fullName evidence="2">Uncharacterized protein</fullName>
    </submittedName>
</protein>
<evidence type="ECO:0000313" key="3">
    <source>
        <dbReference type="Proteomes" id="UP000518887"/>
    </source>
</evidence>